<evidence type="ECO:0000256" key="10">
    <source>
        <dbReference type="ARBA" id="ARBA00022989"/>
    </source>
</evidence>
<evidence type="ECO:0000256" key="8">
    <source>
        <dbReference type="ARBA" id="ARBA00022801"/>
    </source>
</evidence>
<dbReference type="GO" id="GO:0006508">
    <property type="term" value="P:proteolysis"/>
    <property type="evidence" value="ECO:0007669"/>
    <property type="project" value="UniProtKB-KW"/>
</dbReference>
<keyword evidence="3 14" id="KW-1003">Cell membrane</keyword>
<feature type="binding site" evidence="16">
    <location>
        <position position="71"/>
    </location>
    <ligand>
        <name>Zn(2+)</name>
        <dbReference type="ChEBI" id="CHEBI:29105"/>
        <note>catalytic</note>
    </ligand>
</feature>
<dbReference type="AlphaFoldDB" id="A0A0X8HAY7"/>
<dbReference type="InterPro" id="IPR008915">
    <property type="entry name" value="Peptidase_M50"/>
</dbReference>
<keyword evidence="12 17" id="KW-0129">CBS domain</keyword>
<feature type="transmembrane region" description="Helical" evidence="14">
    <location>
        <begin position="79"/>
        <end position="96"/>
    </location>
</feature>
<dbReference type="EMBL" id="CP014226">
    <property type="protein sequence ID" value="AMC99291.1"/>
    <property type="molecule type" value="Genomic_DNA"/>
</dbReference>
<keyword evidence="5 14" id="KW-0812">Transmembrane</keyword>
<evidence type="ECO:0000256" key="7">
    <source>
        <dbReference type="ARBA" id="ARBA00022737"/>
    </source>
</evidence>
<feature type="transmembrane region" description="Helical" evidence="14">
    <location>
        <begin position="142"/>
        <end position="161"/>
    </location>
</feature>
<feature type="binding site" evidence="16">
    <location>
        <position position="67"/>
    </location>
    <ligand>
        <name>Zn(2+)</name>
        <dbReference type="ChEBI" id="CHEBI:29105"/>
        <note>catalytic</note>
    </ligand>
</feature>
<dbReference type="OrthoDB" id="8772544at2"/>
<evidence type="ECO:0000256" key="13">
    <source>
        <dbReference type="ARBA" id="ARBA00023136"/>
    </source>
</evidence>
<evidence type="ECO:0000256" key="16">
    <source>
        <dbReference type="PIRSR" id="PIRSR006404-2"/>
    </source>
</evidence>
<evidence type="ECO:0000256" key="11">
    <source>
        <dbReference type="ARBA" id="ARBA00023049"/>
    </source>
</evidence>
<dbReference type="SUPFAM" id="SSF54631">
    <property type="entry name" value="CBS-domain pair"/>
    <property type="match status" value="1"/>
</dbReference>
<feature type="transmembrane region" description="Helical" evidence="14">
    <location>
        <begin position="20"/>
        <end position="37"/>
    </location>
</feature>
<dbReference type="Pfam" id="PF02163">
    <property type="entry name" value="Peptidase_M50"/>
    <property type="match status" value="2"/>
</dbReference>
<evidence type="ECO:0000256" key="9">
    <source>
        <dbReference type="ARBA" id="ARBA00022833"/>
    </source>
</evidence>
<keyword evidence="20" id="KW-1185">Reference proteome</keyword>
<dbReference type="GO" id="GO:0005886">
    <property type="term" value="C:plasma membrane"/>
    <property type="evidence" value="ECO:0007669"/>
    <property type="project" value="UniProtKB-SubCell"/>
</dbReference>
<reference evidence="19 20" key="1">
    <citation type="journal article" date="2016" name="Genome Announc.">
        <title>Draft Genome Sequence of 'Halomonas chromatireducens' Strain AGD 8-3, a Haloalkaliphilic Chromate- and Selenite-Reducing Gammaproteobacterium.</title>
        <authorList>
            <person name="Sharko F.S."/>
            <person name="Shapovalova A.A."/>
            <person name="Tsygankova S.V."/>
            <person name="Komova A.V."/>
            <person name="Boulygina E.S."/>
            <person name="Teslyuk A.B."/>
            <person name="Gotovtsev P.M."/>
            <person name="Namsaraev Z.B."/>
            <person name="Khijniak T.V."/>
            <person name="Nedoluzhko A.V."/>
            <person name="Vasilov R.G."/>
        </authorList>
    </citation>
    <scope>NUCLEOTIDE SEQUENCE [LARGE SCALE GENOMIC DNA]</scope>
    <source>
        <strain evidence="19 20">AGD 8-3</strain>
    </source>
</reference>
<feature type="transmembrane region" description="Helical" evidence="14">
    <location>
        <begin position="203"/>
        <end position="226"/>
    </location>
</feature>
<comment type="similarity">
    <text evidence="2 14">Belongs to the peptidase M50B family.</text>
</comment>
<keyword evidence="9 14" id="KW-0862">Zinc</keyword>
<dbReference type="RefSeq" id="WP_066443824.1">
    <property type="nucleotide sequence ID" value="NZ_CP014226.1"/>
</dbReference>
<keyword evidence="10 14" id="KW-1133">Transmembrane helix</keyword>
<keyword evidence="11 14" id="KW-0482">Metalloprotease</keyword>
<keyword evidence="13 14" id="KW-0472">Membrane</keyword>
<feature type="transmembrane region" description="Helical" evidence="14">
    <location>
        <begin position="108"/>
        <end position="130"/>
    </location>
</feature>
<evidence type="ECO:0000256" key="2">
    <source>
        <dbReference type="ARBA" id="ARBA00007931"/>
    </source>
</evidence>
<protein>
    <recommendedName>
        <fullName evidence="14">Zinc metalloprotease</fullName>
    </recommendedName>
</protein>
<dbReference type="CDD" id="cd06164">
    <property type="entry name" value="S2P-M50_SpoIVFB_CBS"/>
    <property type="match status" value="1"/>
</dbReference>
<dbReference type="InterPro" id="IPR000644">
    <property type="entry name" value="CBS_dom"/>
</dbReference>
<dbReference type="GO" id="GO:0008237">
    <property type="term" value="F:metallopeptidase activity"/>
    <property type="evidence" value="ECO:0007669"/>
    <property type="project" value="UniProtKB-UniRule"/>
</dbReference>
<comment type="subcellular location">
    <subcellularLocation>
        <location evidence="1 14">Cell membrane</location>
        <topology evidence="1 14">Multi-pass membrane protein</topology>
    </subcellularLocation>
</comment>
<accession>A0A0X8HAY7</accession>
<name>A0A0X8HAY7_9GAMM</name>
<comment type="cofactor">
    <cofactor evidence="14 16">
        <name>Zn(2+)</name>
        <dbReference type="ChEBI" id="CHEBI:29105"/>
    </cofactor>
    <text evidence="14 16">Binds 1 zinc ion per subunit.</text>
</comment>
<evidence type="ECO:0000256" key="14">
    <source>
        <dbReference type="PIRNR" id="PIRNR006404"/>
    </source>
</evidence>
<keyword evidence="7" id="KW-0677">Repeat</keyword>
<dbReference type="Gene3D" id="3.10.580.10">
    <property type="entry name" value="CBS-domain"/>
    <property type="match status" value="1"/>
</dbReference>
<dbReference type="PIRSF" id="PIRSF006404">
    <property type="entry name" value="UCP006404_Pept_M50_CBS"/>
    <property type="match status" value="1"/>
</dbReference>
<evidence type="ECO:0000256" key="1">
    <source>
        <dbReference type="ARBA" id="ARBA00004651"/>
    </source>
</evidence>
<dbReference type="STRING" id="507626.LOKO_00194"/>
<dbReference type="PROSITE" id="PS51371">
    <property type="entry name" value="CBS"/>
    <property type="match status" value="1"/>
</dbReference>
<evidence type="ECO:0000256" key="6">
    <source>
        <dbReference type="ARBA" id="ARBA00022723"/>
    </source>
</evidence>
<evidence type="ECO:0000313" key="19">
    <source>
        <dbReference type="EMBL" id="AMC99291.1"/>
    </source>
</evidence>
<organism evidence="19 20">
    <name type="scientific">Halomonas chromatireducens</name>
    <dbReference type="NCBI Taxonomy" id="507626"/>
    <lineage>
        <taxon>Bacteria</taxon>
        <taxon>Pseudomonadati</taxon>
        <taxon>Pseudomonadota</taxon>
        <taxon>Gammaproteobacteria</taxon>
        <taxon>Oceanospirillales</taxon>
        <taxon>Halomonadaceae</taxon>
        <taxon>Halomonas</taxon>
    </lineage>
</organism>
<dbReference type="InterPro" id="IPR016483">
    <property type="entry name" value="UCP006404_Pept_M50_CBS"/>
</dbReference>
<reference evidence="19 20" key="2">
    <citation type="submission" date="2016-02" db="EMBL/GenBank/DDBJ databases">
        <authorList>
            <person name="Wen L."/>
            <person name="He K."/>
            <person name="Yang H."/>
        </authorList>
    </citation>
    <scope>NUCLEOTIDE SEQUENCE [LARGE SCALE GENOMIC DNA]</scope>
    <source>
        <strain evidence="19 20">AGD 8-3</strain>
    </source>
</reference>
<dbReference type="PATRIC" id="fig|507626.3.peg.189"/>
<dbReference type="KEGG" id="hco:LOKO_00194"/>
<evidence type="ECO:0000256" key="17">
    <source>
        <dbReference type="PROSITE-ProRule" id="PRU00703"/>
    </source>
</evidence>
<keyword evidence="6 14" id="KW-0479">Metal-binding</keyword>
<evidence type="ECO:0000256" key="4">
    <source>
        <dbReference type="ARBA" id="ARBA00022670"/>
    </source>
</evidence>
<feature type="active site" evidence="15">
    <location>
        <position position="68"/>
    </location>
</feature>
<evidence type="ECO:0000256" key="12">
    <source>
        <dbReference type="ARBA" id="ARBA00023122"/>
    </source>
</evidence>
<dbReference type="PANTHER" id="PTHR39188">
    <property type="entry name" value="MEMBRANE-ASSOCIATED ZINC METALLOPROTEASE M50B"/>
    <property type="match status" value="1"/>
</dbReference>
<feature type="binding site" evidence="16">
    <location>
        <position position="164"/>
    </location>
    <ligand>
        <name>Zn(2+)</name>
        <dbReference type="ChEBI" id="CHEBI:29105"/>
        <note>catalytic</note>
    </ligand>
</feature>
<dbReference type="Pfam" id="PF00571">
    <property type="entry name" value="CBS"/>
    <property type="match status" value="1"/>
</dbReference>
<dbReference type="GO" id="GO:0046872">
    <property type="term" value="F:metal ion binding"/>
    <property type="evidence" value="ECO:0007669"/>
    <property type="project" value="UniProtKB-UniRule"/>
</dbReference>
<feature type="domain" description="CBS" evidence="18">
    <location>
        <begin position="314"/>
        <end position="371"/>
    </location>
</feature>
<evidence type="ECO:0000256" key="3">
    <source>
        <dbReference type="ARBA" id="ARBA00022475"/>
    </source>
</evidence>
<evidence type="ECO:0000256" key="5">
    <source>
        <dbReference type="ARBA" id="ARBA00022692"/>
    </source>
</evidence>
<dbReference type="InterPro" id="IPR046342">
    <property type="entry name" value="CBS_dom_sf"/>
</dbReference>
<gene>
    <name evidence="19" type="primary">rip3</name>
    <name evidence="19" type="ORF">LOKO_00194</name>
</gene>
<evidence type="ECO:0000313" key="20">
    <source>
        <dbReference type="Proteomes" id="UP000063387"/>
    </source>
</evidence>
<evidence type="ECO:0000259" key="18">
    <source>
        <dbReference type="PROSITE" id="PS51371"/>
    </source>
</evidence>
<dbReference type="Proteomes" id="UP000063387">
    <property type="component" value="Chromosome"/>
</dbReference>
<sequence>MFKSVWVLGHFRGIRLEIHVSWLIIFALIMVSMTTGLQQQHPDWTTADAALTAFVTVLIFFASILAHELGHSLVAIRRGVPVTAITLFIFGGMAQMSRDPEQANDEFWIAVAGPAVSFALAFLFGVLAWVTAGWYEPIPVALGWLSMINLVVAIFNLIPGFPLDGGRVLRALVWKVTGSTQRGNETAIASGRFLAYGLFGLSLWNMLVMGNLVGGLWIMLIAWFLLTMNHAQSRMYLLRDRLAGVRARDLADPDVPFVAAGQSIEEWLRDQVLVSGRRAFLVGSPTHVLGLVSLSDTQRLPQEQWPRTPVSEIMTPADALHHVAPDDKADDILQLMNEHSLNQVPVMARGHASGWIDRQRLLRMIELHLEVKR</sequence>
<proteinExistence type="inferred from homology"/>
<feature type="transmembrane region" description="Helical" evidence="14">
    <location>
        <begin position="49"/>
        <end position="67"/>
    </location>
</feature>
<keyword evidence="4 14" id="KW-0645">Protease</keyword>
<dbReference type="PANTHER" id="PTHR39188:SF3">
    <property type="entry name" value="STAGE IV SPORULATION PROTEIN FB"/>
    <property type="match status" value="1"/>
</dbReference>
<keyword evidence="8 14" id="KW-0378">Hydrolase</keyword>
<evidence type="ECO:0000256" key="15">
    <source>
        <dbReference type="PIRSR" id="PIRSR006404-1"/>
    </source>
</evidence>